<organism evidence="2 3">
    <name type="scientific">Letharia lupina</name>
    <dbReference type="NCBI Taxonomy" id="560253"/>
    <lineage>
        <taxon>Eukaryota</taxon>
        <taxon>Fungi</taxon>
        <taxon>Dikarya</taxon>
        <taxon>Ascomycota</taxon>
        <taxon>Pezizomycotina</taxon>
        <taxon>Lecanoromycetes</taxon>
        <taxon>OSLEUM clade</taxon>
        <taxon>Lecanoromycetidae</taxon>
        <taxon>Lecanorales</taxon>
        <taxon>Lecanorineae</taxon>
        <taxon>Parmeliaceae</taxon>
        <taxon>Letharia</taxon>
    </lineage>
</organism>
<evidence type="ECO:0000313" key="3">
    <source>
        <dbReference type="Proteomes" id="UP000593566"/>
    </source>
</evidence>
<dbReference type="Proteomes" id="UP000593566">
    <property type="component" value="Unassembled WGS sequence"/>
</dbReference>
<dbReference type="RefSeq" id="XP_037147320.1">
    <property type="nucleotide sequence ID" value="XM_037297195.1"/>
</dbReference>
<keyword evidence="3" id="KW-1185">Reference proteome</keyword>
<dbReference type="GeneID" id="59334698"/>
<feature type="compositionally biased region" description="Basic residues" evidence="1">
    <location>
        <begin position="1"/>
        <end position="14"/>
    </location>
</feature>
<comment type="caution">
    <text evidence="2">The sequence shown here is derived from an EMBL/GenBank/DDBJ whole genome shotgun (WGS) entry which is preliminary data.</text>
</comment>
<reference evidence="2 3" key="1">
    <citation type="journal article" date="2020" name="Genomics">
        <title>Complete, high-quality genomes from long-read metagenomic sequencing of two wolf lichen thalli reveals enigmatic genome architecture.</title>
        <authorList>
            <person name="McKenzie S.K."/>
            <person name="Walston R.F."/>
            <person name="Allen J.L."/>
        </authorList>
    </citation>
    <scope>NUCLEOTIDE SEQUENCE [LARGE SCALE GENOMIC DNA]</scope>
    <source>
        <strain evidence="2">WasteWater1</strain>
    </source>
</reference>
<name>A0A8H6C6Q2_9LECA</name>
<dbReference type="EMBL" id="JACCJB010000024">
    <property type="protein sequence ID" value="KAF6217885.1"/>
    <property type="molecule type" value="Genomic_DNA"/>
</dbReference>
<evidence type="ECO:0000313" key="2">
    <source>
        <dbReference type="EMBL" id="KAF6217885.1"/>
    </source>
</evidence>
<sequence length="144" mass="16788">MGRKRSRKKPRRKNKVYDTPKKAKVQGAGIPEDPRNVFEFFDVEQRPGYKMIESDAPSRTFHNQGHNETRGRKHKMTGAQVAQVSQLLEDTDLGMKAKGMNWYAIIWELDLDIKSPKTVRDTMCDAFDYGKYKTTLKQFMDQRT</sequence>
<dbReference type="AlphaFoldDB" id="A0A8H6C6Q2"/>
<evidence type="ECO:0000256" key="1">
    <source>
        <dbReference type="SAM" id="MobiDB-lite"/>
    </source>
</evidence>
<protein>
    <submittedName>
        <fullName evidence="2">Uncharacterized protein</fullName>
    </submittedName>
</protein>
<feature type="region of interest" description="Disordered" evidence="1">
    <location>
        <begin position="55"/>
        <end position="78"/>
    </location>
</feature>
<feature type="region of interest" description="Disordered" evidence="1">
    <location>
        <begin position="1"/>
        <end position="31"/>
    </location>
</feature>
<accession>A0A8H6C6Q2</accession>
<gene>
    <name evidence="2" type="ORF">HO133_006297</name>
</gene>
<proteinExistence type="predicted"/>